<keyword evidence="1" id="KW-0812">Transmembrane</keyword>
<reference evidence="2" key="2">
    <citation type="submission" date="2021-04" db="EMBL/GenBank/DDBJ databases">
        <authorList>
            <person name="Gilroy R."/>
        </authorList>
    </citation>
    <scope>NUCLEOTIDE SEQUENCE</scope>
    <source>
        <strain evidence="2">CHK179-28034</strain>
    </source>
</reference>
<dbReference type="AlphaFoldDB" id="A0A9D2J893"/>
<reference evidence="2" key="1">
    <citation type="journal article" date="2021" name="PeerJ">
        <title>Extensive microbial diversity within the chicken gut microbiome revealed by metagenomics and culture.</title>
        <authorList>
            <person name="Gilroy R."/>
            <person name="Ravi A."/>
            <person name="Getino M."/>
            <person name="Pursley I."/>
            <person name="Horton D.L."/>
            <person name="Alikhan N.F."/>
            <person name="Baker D."/>
            <person name="Gharbi K."/>
            <person name="Hall N."/>
            <person name="Watson M."/>
            <person name="Adriaenssens E.M."/>
            <person name="Foster-Nyarko E."/>
            <person name="Jarju S."/>
            <person name="Secka A."/>
            <person name="Antonio M."/>
            <person name="Oren A."/>
            <person name="Chaudhuri R.R."/>
            <person name="La Ragione R."/>
            <person name="Hildebrand F."/>
            <person name="Pallen M.J."/>
        </authorList>
    </citation>
    <scope>NUCLEOTIDE SEQUENCE</scope>
    <source>
        <strain evidence="2">CHK179-28034</strain>
    </source>
</reference>
<comment type="caution">
    <text evidence="2">The sequence shown here is derived from an EMBL/GenBank/DDBJ whole genome shotgun (WGS) entry which is preliminary data.</text>
</comment>
<protein>
    <submittedName>
        <fullName evidence="2">Uncharacterized protein</fullName>
    </submittedName>
</protein>
<name>A0A9D2J893_9FIRM</name>
<gene>
    <name evidence="2" type="ORF">H9968_09470</name>
</gene>
<keyword evidence="1" id="KW-1133">Transmembrane helix</keyword>
<organism evidence="2 3">
    <name type="scientific">Candidatus Anaerobutyricum stercoris</name>
    <dbReference type="NCBI Taxonomy" id="2838457"/>
    <lineage>
        <taxon>Bacteria</taxon>
        <taxon>Bacillati</taxon>
        <taxon>Bacillota</taxon>
        <taxon>Clostridia</taxon>
        <taxon>Lachnospirales</taxon>
        <taxon>Lachnospiraceae</taxon>
        <taxon>Anaerobutyricum</taxon>
    </lineage>
</organism>
<sequence>MTQKEYNIRRNNAAVRNKSVRTGQSGKINQYDRRRRALSWQEQKYLDKTEEEYLPYAVFFRIRLALCAVLFAFFVYADKSVFTDEERTKVYQAMEENASLSDWKDNAAKAVFSIKSIWKK</sequence>
<evidence type="ECO:0000313" key="3">
    <source>
        <dbReference type="Proteomes" id="UP000824049"/>
    </source>
</evidence>
<evidence type="ECO:0000313" key="2">
    <source>
        <dbReference type="EMBL" id="HIZ40133.1"/>
    </source>
</evidence>
<keyword evidence="1" id="KW-0472">Membrane</keyword>
<dbReference type="EMBL" id="DXBR01000086">
    <property type="protein sequence ID" value="HIZ40133.1"/>
    <property type="molecule type" value="Genomic_DNA"/>
</dbReference>
<dbReference type="Proteomes" id="UP000824049">
    <property type="component" value="Unassembled WGS sequence"/>
</dbReference>
<accession>A0A9D2J893</accession>
<proteinExistence type="predicted"/>
<evidence type="ECO:0000256" key="1">
    <source>
        <dbReference type="SAM" id="Phobius"/>
    </source>
</evidence>
<feature type="transmembrane region" description="Helical" evidence="1">
    <location>
        <begin position="53"/>
        <end position="77"/>
    </location>
</feature>